<dbReference type="EMBL" id="LNXV01000036">
    <property type="protein sequence ID" value="KTC77047.1"/>
    <property type="molecule type" value="Genomic_DNA"/>
</dbReference>
<evidence type="ECO:0000313" key="2">
    <source>
        <dbReference type="EMBL" id="KTC77047.1"/>
    </source>
</evidence>
<dbReference type="AlphaFoldDB" id="A0A0W0S0K8"/>
<feature type="chain" id="PRO_5006911504" description="DUF2845 domain-containing protein" evidence="1">
    <location>
        <begin position="23"/>
        <end position="188"/>
    </location>
</feature>
<accession>A0A0W0S0K8</accession>
<feature type="signal peptide" evidence="1">
    <location>
        <begin position="1"/>
        <end position="22"/>
    </location>
</feature>
<dbReference type="STRING" id="29422.Lbru_3154"/>
<comment type="caution">
    <text evidence="2">The sequence shown here is derived from an EMBL/GenBank/DDBJ whole genome shotgun (WGS) entry which is preliminary data.</text>
</comment>
<proteinExistence type="predicted"/>
<protein>
    <recommendedName>
        <fullName evidence="4">DUF2845 domain-containing protein</fullName>
    </recommendedName>
</protein>
<dbReference type="InterPro" id="IPR021268">
    <property type="entry name" value="DUF2845"/>
</dbReference>
<sequence>MTSRLVSAFGIASLSLSLNAFAQSQMYCPQNHGYINLGMTPDQVISACGQPLSKQQSNTPVMQKVPVMQLLYNNQGSQSAFYGVWSLPVGTNSGAQLEIDIVDNKVSAVRINGSNTNAFSICGGSMVQIGDPVNKVYGSCGNPSLVNNTFINQPIQSNQKPEIWTYQTNQYQTPFNLTFVNGKLQSID</sequence>
<evidence type="ECO:0008006" key="4">
    <source>
        <dbReference type="Google" id="ProtNLM"/>
    </source>
</evidence>
<keyword evidence="1" id="KW-0732">Signal</keyword>
<reference evidence="2 3" key="1">
    <citation type="submission" date="2015-11" db="EMBL/GenBank/DDBJ databases">
        <title>Genomic analysis of 38 Legionella species identifies large and diverse effector repertoires.</title>
        <authorList>
            <person name="Burstein D."/>
            <person name="Amaro F."/>
            <person name="Zusman T."/>
            <person name="Lifshitz Z."/>
            <person name="Cohen O."/>
            <person name="Gilbert J.A."/>
            <person name="Pupko T."/>
            <person name="Shuman H.A."/>
            <person name="Segal G."/>
        </authorList>
    </citation>
    <scope>NUCLEOTIDE SEQUENCE [LARGE SCALE GENOMIC DNA]</scope>
    <source>
        <strain evidence="2 3">ATCC 43878</strain>
    </source>
</reference>
<evidence type="ECO:0000313" key="3">
    <source>
        <dbReference type="Proteomes" id="UP000054742"/>
    </source>
</evidence>
<dbReference type="OrthoDB" id="5642748at2"/>
<dbReference type="PATRIC" id="fig|29422.6.peg.3333"/>
<keyword evidence="3" id="KW-1185">Reference proteome</keyword>
<dbReference type="Pfam" id="PF11006">
    <property type="entry name" value="DUF2845"/>
    <property type="match status" value="2"/>
</dbReference>
<gene>
    <name evidence="2" type="ORF">Lbru_3154</name>
</gene>
<dbReference type="RefSeq" id="WP_058443095.1">
    <property type="nucleotide sequence ID" value="NZ_CAAAHU010000008.1"/>
</dbReference>
<name>A0A0W0S0K8_9GAMM</name>
<dbReference type="Proteomes" id="UP000054742">
    <property type="component" value="Unassembled WGS sequence"/>
</dbReference>
<evidence type="ECO:0000256" key="1">
    <source>
        <dbReference type="SAM" id="SignalP"/>
    </source>
</evidence>
<organism evidence="2 3">
    <name type="scientific">Legionella brunensis</name>
    <dbReference type="NCBI Taxonomy" id="29422"/>
    <lineage>
        <taxon>Bacteria</taxon>
        <taxon>Pseudomonadati</taxon>
        <taxon>Pseudomonadota</taxon>
        <taxon>Gammaproteobacteria</taxon>
        <taxon>Legionellales</taxon>
        <taxon>Legionellaceae</taxon>
        <taxon>Legionella</taxon>
    </lineage>
</organism>